<dbReference type="GO" id="GO:0062201">
    <property type="term" value="C:actin wave"/>
    <property type="evidence" value="ECO:0007669"/>
    <property type="project" value="EnsemblProtists"/>
</dbReference>
<dbReference type="PROSITE" id="PS51456">
    <property type="entry name" value="MYOSIN_MOTOR"/>
    <property type="match status" value="1"/>
</dbReference>
<evidence type="ECO:0000259" key="16">
    <source>
        <dbReference type="PROSITE" id="PS51456"/>
    </source>
</evidence>
<dbReference type="InterPro" id="IPR001609">
    <property type="entry name" value="Myosin_head_motor_dom-like"/>
</dbReference>
<dbReference type="SUPFAM" id="SSF50044">
    <property type="entry name" value="SH3-domain"/>
    <property type="match status" value="1"/>
</dbReference>
<dbReference type="PRINTS" id="PR00193">
    <property type="entry name" value="MYOSINHEAVY"/>
</dbReference>
<dbReference type="GO" id="GO:0045160">
    <property type="term" value="C:myosin I complex"/>
    <property type="evidence" value="ECO:0007669"/>
    <property type="project" value="EnsemblProtists"/>
</dbReference>
<dbReference type="Gene3D" id="2.30.30.40">
    <property type="entry name" value="SH3 Domains"/>
    <property type="match status" value="1"/>
</dbReference>
<keyword evidence="4 12" id="KW-0728">SH3 domain</keyword>
<keyword evidence="8 13" id="KW-0518">Myosin</keyword>
<keyword evidence="19" id="KW-1185">Reference proteome</keyword>
<keyword evidence="9 13" id="KW-0505">Motor protein</keyword>
<sequence length="1070" mass="121785">MSVGFKKNTKKETENEIAAFKSKKGFIQKGVDDLVMLPKIDETEIVDNLKKRYNYDAIYTNIGPVLIVINPFKDLGLTTDEYVRLYKGKFRQELPPHIFALAEETYRAMKNEKSNQCCIISGESGAGKTVAAKQIMQYIAAVSGGNEKVVYVKNVILDSNPLLEAFGNAKTLRNNNSSRFGKYFEINFDDHADPVGGTITNYLLEKSRVCMQQTGERNYHIFYQLLAGASKQYFDDFYLTTPDYFMFTNQSNCVSVDGIDDNKEYADCVKAMNTIGISEQEQYWIFQLVAAVLHMGNIYFTENSSGYAEIQDKEVLKTVAYLLEVDAGQLEHVMIVRKLTTGVGARAEVFDSPLTVMQAEATRNAIAKEIYDRIFSMLVVKVNKALQKHGIEHRCVIGILDIFGFEIFPVNGFEQFCINYVNEKLQQYFIELTLKTEQEEYIAEGIKWSPIKYFNNKVVCDLIEAKNPPGMFSLLDDICATMHAQTDGCDIKFLEKVCSVHSTNQHFAPNGDSFTIQHYAGPVSYYSEGFCEKNKDTLFLECIECLQTSNNQLLYDLFPWSAEQEAAKTGQKKRPTTAGFKIKTSANELMTALSQCSPHYIRCIKPNETKKSQDWDADRVKHQVKYLGLLENVKVRRAGFAYRAPFARFLQTYKKLSQKTWGSWGEWTGDAQEGCRVILEGLTNIEQGQWQFGKTKLFIRLPESIFAIEEMLEKMEFDRSVDIQKAWKNYRNRKRALSQRAEAASIMKGKKERRRESMDFANNKWVADYILYENEIPLQDAMADHMDELVNYSDVVLRVNKKGKPENRSMLLTDKAIYFAQKQIKKKILKYIVTFRGDLTQISEVVMSTMQDNFMVIRVRGAYDSVIICPHKTEFLMMLLENYRALTNGQSFPINFSDTISFRGKDEKKDKILTFKKDDGPKAIPVEQQKSFAKHVLVMTGLSKDTDSTPGNFNASVSSYSAPAQQQQAYQAPVQQQAPAQQAYQAPQQQQQAAAPVKKSPPMPPRAAPPPPKPKLPQVKALYPYTAANDEELSFKVGDIITILEKDEGWWKGSLNGAEGWIPNNYVKEL</sequence>
<evidence type="ECO:0000256" key="3">
    <source>
        <dbReference type="ARBA" id="ARBA00011190"/>
    </source>
</evidence>
<dbReference type="OrthoDB" id="6108017at2759"/>
<dbReference type="RefSeq" id="XP_004259588.1">
    <property type="nucleotide sequence ID" value="XM_004259540.1"/>
</dbReference>
<dbReference type="VEuPathDB" id="AmoebaDB:EIN_372390"/>
<dbReference type="Pfam" id="PF00063">
    <property type="entry name" value="Myosin_head"/>
    <property type="match status" value="1"/>
</dbReference>
<evidence type="ECO:0000313" key="18">
    <source>
        <dbReference type="EMBL" id="ELP92817.1"/>
    </source>
</evidence>
<keyword evidence="10 13" id="KW-0009">Actin-binding</keyword>
<dbReference type="GO" id="GO:0000146">
    <property type="term" value="F:microfilament motor activity"/>
    <property type="evidence" value="ECO:0007669"/>
    <property type="project" value="EnsemblProtists"/>
</dbReference>
<dbReference type="FunFam" id="1.10.10.820:FF:000001">
    <property type="entry name" value="Myosin heavy chain"/>
    <property type="match status" value="1"/>
</dbReference>
<dbReference type="Gene3D" id="1.20.58.530">
    <property type="match status" value="1"/>
</dbReference>
<dbReference type="InterPro" id="IPR036028">
    <property type="entry name" value="SH3-like_dom_sf"/>
</dbReference>
<comment type="subcellular location">
    <subcellularLocation>
        <location evidence="11">Cell projection</location>
        <location evidence="11">Pseudopodium</location>
    </subcellularLocation>
    <subcellularLocation>
        <location evidence="1">Cytoplasm</location>
        <location evidence="1">Cell cortex</location>
    </subcellularLocation>
</comment>
<dbReference type="Pfam" id="PF00018">
    <property type="entry name" value="SH3_1"/>
    <property type="match status" value="1"/>
</dbReference>
<keyword evidence="6 13" id="KW-0547">Nucleotide-binding</keyword>
<evidence type="ECO:0000256" key="6">
    <source>
        <dbReference type="ARBA" id="ARBA00022741"/>
    </source>
</evidence>
<feature type="compositionally biased region" description="Low complexity" evidence="14">
    <location>
        <begin position="968"/>
        <end position="998"/>
    </location>
</feature>
<dbReference type="GO" id="GO:0007015">
    <property type="term" value="P:actin filament organization"/>
    <property type="evidence" value="ECO:0007669"/>
    <property type="project" value="TreeGrafter"/>
</dbReference>
<dbReference type="GO" id="GO:0046847">
    <property type="term" value="P:filopodium assembly"/>
    <property type="evidence" value="ECO:0007669"/>
    <property type="project" value="EnsemblProtists"/>
</dbReference>
<dbReference type="CDD" id="cd01378">
    <property type="entry name" value="MYSc_Myo1"/>
    <property type="match status" value="1"/>
</dbReference>
<dbReference type="FunFam" id="2.30.30.40:FF:000072">
    <property type="entry name" value="Unconventional Myosin IB"/>
    <property type="match status" value="1"/>
</dbReference>
<dbReference type="PRINTS" id="PR00452">
    <property type="entry name" value="SH3DOMAIN"/>
</dbReference>
<feature type="binding site" evidence="13">
    <location>
        <begin position="122"/>
        <end position="129"/>
    </location>
    <ligand>
        <name>ATP</name>
        <dbReference type="ChEBI" id="CHEBI:30616"/>
    </ligand>
</feature>
<dbReference type="GO" id="GO:0032027">
    <property type="term" value="F:myosin light chain binding"/>
    <property type="evidence" value="ECO:0007669"/>
    <property type="project" value="EnsemblProtists"/>
</dbReference>
<dbReference type="FunFam" id="1.20.58.530:FF:000007">
    <property type="entry name" value="Myosin IE"/>
    <property type="match status" value="1"/>
</dbReference>
<accession>A0A0A1UGM3</accession>
<dbReference type="SMART" id="SM00242">
    <property type="entry name" value="MYSc"/>
    <property type="match status" value="1"/>
</dbReference>
<evidence type="ECO:0000256" key="2">
    <source>
        <dbReference type="ARBA" id="ARBA00008314"/>
    </source>
</evidence>
<dbReference type="GO" id="GO:0044655">
    <property type="term" value="P:phagosome reneutralization"/>
    <property type="evidence" value="ECO:0007669"/>
    <property type="project" value="EnsemblProtists"/>
</dbReference>
<dbReference type="AlphaFoldDB" id="A0A0A1UGM3"/>
<dbReference type="InterPro" id="IPR036072">
    <property type="entry name" value="MYSc_Myo1"/>
</dbReference>
<evidence type="ECO:0000313" key="19">
    <source>
        <dbReference type="Proteomes" id="UP000014680"/>
    </source>
</evidence>
<dbReference type="GO" id="GO:0030670">
    <property type="term" value="C:phagocytic vesicle membrane"/>
    <property type="evidence" value="ECO:0007669"/>
    <property type="project" value="EnsemblProtists"/>
</dbReference>
<dbReference type="PANTHER" id="PTHR13140:SF729">
    <property type="entry name" value="UNCONVENTIONAL MYOSIN-IE"/>
    <property type="match status" value="1"/>
</dbReference>
<dbReference type="EMBL" id="KB206332">
    <property type="protein sequence ID" value="ELP92817.1"/>
    <property type="molecule type" value="Genomic_DNA"/>
</dbReference>
<evidence type="ECO:0000256" key="9">
    <source>
        <dbReference type="ARBA" id="ARBA00023175"/>
    </source>
</evidence>
<dbReference type="GO" id="GO:0005829">
    <property type="term" value="C:cytosol"/>
    <property type="evidence" value="ECO:0007669"/>
    <property type="project" value="EnsemblProtists"/>
</dbReference>
<evidence type="ECO:0000256" key="12">
    <source>
        <dbReference type="PROSITE-ProRule" id="PRU00192"/>
    </source>
</evidence>
<feature type="domain" description="SH3" evidence="15">
    <location>
        <begin position="1014"/>
        <end position="1070"/>
    </location>
</feature>
<feature type="compositionally biased region" description="Pro residues" evidence="14">
    <location>
        <begin position="999"/>
        <end position="1015"/>
    </location>
</feature>
<dbReference type="GO" id="GO:0097203">
    <property type="term" value="C:phagocytic cup lip"/>
    <property type="evidence" value="ECO:0007669"/>
    <property type="project" value="EnsemblProtists"/>
</dbReference>
<evidence type="ECO:0000256" key="11">
    <source>
        <dbReference type="ARBA" id="ARBA00037818"/>
    </source>
</evidence>
<dbReference type="GO" id="GO:0006909">
    <property type="term" value="P:phagocytosis"/>
    <property type="evidence" value="ECO:0007669"/>
    <property type="project" value="EnsemblProtists"/>
</dbReference>
<name>A0A0A1UGM3_ENTIV</name>
<evidence type="ECO:0000256" key="10">
    <source>
        <dbReference type="ARBA" id="ARBA00023203"/>
    </source>
</evidence>
<dbReference type="GO" id="GO:0051015">
    <property type="term" value="F:actin filament binding"/>
    <property type="evidence" value="ECO:0007669"/>
    <property type="project" value="EnsemblProtists"/>
</dbReference>
<dbReference type="SUPFAM" id="SSF52540">
    <property type="entry name" value="P-loop containing nucleoside triphosphate hydrolases"/>
    <property type="match status" value="1"/>
</dbReference>
<evidence type="ECO:0000256" key="4">
    <source>
        <dbReference type="ARBA" id="ARBA00022443"/>
    </source>
</evidence>
<dbReference type="GO" id="GO:0120320">
    <property type="term" value="P:lateral pseudopodium retraction"/>
    <property type="evidence" value="ECO:0007669"/>
    <property type="project" value="EnsemblProtists"/>
</dbReference>
<evidence type="ECO:0000256" key="5">
    <source>
        <dbReference type="ARBA" id="ARBA00022500"/>
    </source>
</evidence>
<dbReference type="GO" id="GO:0005911">
    <property type="term" value="C:cell-cell junction"/>
    <property type="evidence" value="ECO:0007669"/>
    <property type="project" value="EnsemblProtists"/>
</dbReference>
<evidence type="ECO:0000259" key="17">
    <source>
        <dbReference type="PROSITE" id="PS51757"/>
    </source>
</evidence>
<organism evidence="18 19">
    <name type="scientific">Entamoeba invadens IP1</name>
    <dbReference type="NCBI Taxonomy" id="370355"/>
    <lineage>
        <taxon>Eukaryota</taxon>
        <taxon>Amoebozoa</taxon>
        <taxon>Evosea</taxon>
        <taxon>Archamoebae</taxon>
        <taxon>Mastigamoebida</taxon>
        <taxon>Entamoebidae</taxon>
        <taxon>Entamoeba</taxon>
    </lineage>
</organism>
<dbReference type="OMA" id="NDQENQC"/>
<evidence type="ECO:0000256" key="13">
    <source>
        <dbReference type="PROSITE-ProRule" id="PRU00782"/>
    </source>
</evidence>
<reference evidence="18 19" key="1">
    <citation type="submission" date="2012-10" db="EMBL/GenBank/DDBJ databases">
        <authorList>
            <person name="Zafar N."/>
            <person name="Inman J."/>
            <person name="Hall N."/>
            <person name="Lorenzi H."/>
            <person name="Caler E."/>
        </authorList>
    </citation>
    <scope>NUCLEOTIDE SEQUENCE [LARGE SCALE GENOMIC DNA]</scope>
    <source>
        <strain evidence="18 19">IP1</strain>
    </source>
</reference>
<dbReference type="InterPro" id="IPR010926">
    <property type="entry name" value="Myosin_TH1"/>
</dbReference>
<dbReference type="KEGG" id="eiv:EIN_372390"/>
<dbReference type="GO" id="GO:0061851">
    <property type="term" value="C:leading edge of lamellipodium"/>
    <property type="evidence" value="ECO:0007669"/>
    <property type="project" value="EnsemblProtists"/>
</dbReference>
<dbReference type="GO" id="GO:0044656">
    <property type="term" value="P:regulation of post-lysosomal vacuole size"/>
    <property type="evidence" value="ECO:0007669"/>
    <property type="project" value="EnsemblProtists"/>
</dbReference>
<feature type="region of interest" description="Disordered" evidence="14">
    <location>
        <begin position="968"/>
        <end position="1017"/>
    </location>
</feature>
<dbReference type="GO" id="GO:0006907">
    <property type="term" value="P:pinocytosis"/>
    <property type="evidence" value="ECO:0007669"/>
    <property type="project" value="EnsemblProtists"/>
</dbReference>
<dbReference type="Gene3D" id="1.20.5.4820">
    <property type="match status" value="1"/>
</dbReference>
<keyword evidence="7 13" id="KW-0067">ATP-binding</keyword>
<proteinExistence type="inferred from homology"/>
<dbReference type="PROSITE" id="PS51757">
    <property type="entry name" value="TH1"/>
    <property type="match status" value="1"/>
</dbReference>
<dbReference type="Pfam" id="PF06017">
    <property type="entry name" value="Myosin_TH1"/>
    <property type="match status" value="1"/>
</dbReference>
<dbReference type="PROSITE" id="PS50002">
    <property type="entry name" value="SH3"/>
    <property type="match status" value="1"/>
</dbReference>
<dbReference type="Proteomes" id="UP000014680">
    <property type="component" value="Unassembled WGS sequence"/>
</dbReference>
<dbReference type="GO" id="GO:0005769">
    <property type="term" value="C:early endosome"/>
    <property type="evidence" value="ECO:0007669"/>
    <property type="project" value="EnsemblProtists"/>
</dbReference>
<dbReference type="GO" id="GO:0005524">
    <property type="term" value="F:ATP binding"/>
    <property type="evidence" value="ECO:0007669"/>
    <property type="project" value="UniProtKB-UniRule"/>
</dbReference>
<dbReference type="GO" id="GO:0030175">
    <property type="term" value="C:filopodium"/>
    <property type="evidence" value="ECO:0007669"/>
    <property type="project" value="EnsemblProtists"/>
</dbReference>
<dbReference type="GO" id="GO:0048870">
    <property type="term" value="P:cell motility"/>
    <property type="evidence" value="ECO:0007669"/>
    <property type="project" value="EnsemblProtists"/>
</dbReference>
<evidence type="ECO:0000256" key="14">
    <source>
        <dbReference type="SAM" id="MobiDB-lite"/>
    </source>
</evidence>
<gene>
    <name evidence="18" type="ORF">EIN_372390</name>
</gene>
<feature type="domain" description="Myosin motor" evidence="16">
    <location>
        <begin position="29"/>
        <end position="713"/>
    </location>
</feature>
<dbReference type="GeneID" id="14891665"/>
<dbReference type="InterPro" id="IPR027417">
    <property type="entry name" value="P-loop_NTPase"/>
</dbReference>
<dbReference type="Gene3D" id="3.40.850.10">
    <property type="entry name" value="Kinesin motor domain"/>
    <property type="match status" value="1"/>
</dbReference>
<dbReference type="GO" id="GO:0043327">
    <property type="term" value="P:chemotaxis to cAMP"/>
    <property type="evidence" value="ECO:0007669"/>
    <property type="project" value="EnsemblProtists"/>
</dbReference>
<dbReference type="GO" id="GO:0070687">
    <property type="term" value="C:macropinocytic cup cytoskeleton"/>
    <property type="evidence" value="ECO:0007669"/>
    <property type="project" value="EnsemblProtists"/>
</dbReference>
<evidence type="ECO:0000256" key="1">
    <source>
        <dbReference type="ARBA" id="ARBA00004544"/>
    </source>
</evidence>
<dbReference type="Gene3D" id="1.20.120.720">
    <property type="entry name" value="Myosin VI head, motor domain, U50 subdomain"/>
    <property type="match status" value="1"/>
</dbReference>
<dbReference type="GO" id="GO:0016197">
    <property type="term" value="P:endosomal transport"/>
    <property type="evidence" value="ECO:0007669"/>
    <property type="project" value="EnsemblProtists"/>
</dbReference>
<evidence type="ECO:0000256" key="8">
    <source>
        <dbReference type="ARBA" id="ARBA00023123"/>
    </source>
</evidence>
<dbReference type="GO" id="GO:0005543">
    <property type="term" value="F:phospholipid binding"/>
    <property type="evidence" value="ECO:0007669"/>
    <property type="project" value="EnsemblProtists"/>
</dbReference>
<dbReference type="InterPro" id="IPR001452">
    <property type="entry name" value="SH3_domain"/>
</dbReference>
<evidence type="ECO:0000256" key="7">
    <source>
        <dbReference type="ARBA" id="ARBA00022840"/>
    </source>
</evidence>
<dbReference type="InterPro" id="IPR036961">
    <property type="entry name" value="Kinesin_motor_dom_sf"/>
</dbReference>
<feature type="domain" description="TH1" evidence="17">
    <location>
        <begin position="753"/>
        <end position="941"/>
    </location>
</feature>
<dbReference type="PANTHER" id="PTHR13140">
    <property type="entry name" value="MYOSIN"/>
    <property type="match status" value="1"/>
</dbReference>
<dbReference type="GO" id="GO:0006887">
    <property type="term" value="P:exocytosis"/>
    <property type="evidence" value="ECO:0007669"/>
    <property type="project" value="EnsemblProtists"/>
</dbReference>
<dbReference type="GO" id="GO:0033275">
    <property type="term" value="P:actin-myosin filament sliding"/>
    <property type="evidence" value="ECO:0007669"/>
    <property type="project" value="EnsemblProtists"/>
</dbReference>
<protein>
    <submittedName>
        <fullName evidence="18">Myosin IB heavy chain, putative</fullName>
    </submittedName>
</protein>
<dbReference type="GO" id="GO:0042641">
    <property type="term" value="C:actomyosin"/>
    <property type="evidence" value="ECO:0007669"/>
    <property type="project" value="EnsemblProtists"/>
</dbReference>
<evidence type="ECO:0000259" key="15">
    <source>
        <dbReference type="PROSITE" id="PS50002"/>
    </source>
</evidence>
<feature type="region of interest" description="Actin-binding" evidence="13">
    <location>
        <begin position="586"/>
        <end position="608"/>
    </location>
</feature>
<keyword evidence="5" id="KW-0145">Chemotaxis</keyword>
<comment type="similarity">
    <text evidence="2 13">Belongs to the TRAFAC class myosin-kinesin ATPase superfamily. Myosin family.</text>
</comment>
<dbReference type="Gene3D" id="1.10.10.820">
    <property type="match status" value="1"/>
</dbReference>
<dbReference type="GO" id="GO:0031143">
    <property type="term" value="C:pseudopodium"/>
    <property type="evidence" value="ECO:0007669"/>
    <property type="project" value="UniProtKB-SubCell"/>
</dbReference>
<comment type="subunit">
    <text evidence="3">Myosin I heavy chain is single-headed. Dimer of a heavy and a light chain. Inability to self-assemble into filaments.</text>
</comment>
<dbReference type="SMART" id="SM00326">
    <property type="entry name" value="SH3"/>
    <property type="match status" value="1"/>
</dbReference>